<feature type="region of interest" description="Disordered" evidence="1">
    <location>
        <begin position="70"/>
        <end position="103"/>
    </location>
</feature>
<comment type="caution">
    <text evidence="2">The sequence shown here is derived from an EMBL/GenBank/DDBJ whole genome shotgun (WGS) entry which is preliminary data.</text>
</comment>
<proteinExistence type="predicted"/>
<dbReference type="EMBL" id="JAUKUA010000001">
    <property type="protein sequence ID" value="KAK0730838.1"/>
    <property type="molecule type" value="Genomic_DNA"/>
</dbReference>
<sequence>MAPEHWSTWIHPHTSASGLQIGATAVSKMRLSSAYLARAAPHCPPHSVLQLVTLEILRGGPGGRRVALTRDPKVPSPTLVSTGADDDEKPHLPGINLGATGGRGERVPALDDAKHAKPLPLWHRATADHPTALGRAVHRFCARVHSRTRCLLGQGALPVRACAFTGRLKERRVVSPHSSPAKQHEQPLAGCLPEAVRLIWALALQQIEDILRSRPADYRRVTGQGRHAFSLV</sequence>
<dbReference type="AlphaFoldDB" id="A0AA40BB87"/>
<accession>A0AA40BB87</accession>
<keyword evidence="3" id="KW-1185">Reference proteome</keyword>
<gene>
    <name evidence="2" type="ORF">B0H67DRAFT_52521</name>
</gene>
<evidence type="ECO:0000313" key="2">
    <source>
        <dbReference type="EMBL" id="KAK0730838.1"/>
    </source>
</evidence>
<dbReference type="Proteomes" id="UP001172102">
    <property type="component" value="Unassembled WGS sequence"/>
</dbReference>
<reference evidence="2" key="1">
    <citation type="submission" date="2023-06" db="EMBL/GenBank/DDBJ databases">
        <title>Genome-scale phylogeny and comparative genomics of the fungal order Sordariales.</title>
        <authorList>
            <consortium name="Lawrence Berkeley National Laboratory"/>
            <person name="Hensen N."/>
            <person name="Bonometti L."/>
            <person name="Westerberg I."/>
            <person name="Brannstrom I.O."/>
            <person name="Guillou S."/>
            <person name="Cros-Aarteil S."/>
            <person name="Calhoun S."/>
            <person name="Haridas S."/>
            <person name="Kuo A."/>
            <person name="Mondo S."/>
            <person name="Pangilinan J."/>
            <person name="Riley R."/>
            <person name="Labutti K."/>
            <person name="Andreopoulos B."/>
            <person name="Lipzen A."/>
            <person name="Chen C."/>
            <person name="Yanf M."/>
            <person name="Daum C."/>
            <person name="Ng V."/>
            <person name="Clum A."/>
            <person name="Steindorff A."/>
            <person name="Ohm R."/>
            <person name="Martin F."/>
            <person name="Silar P."/>
            <person name="Natvig D."/>
            <person name="Lalanne C."/>
            <person name="Gautier V."/>
            <person name="Ament-Velasquez S.L."/>
            <person name="Kruys A."/>
            <person name="Hutchinson M.I."/>
            <person name="Powell A.J."/>
            <person name="Barry K."/>
            <person name="Miller A.N."/>
            <person name="Grigoriev I.V."/>
            <person name="Debuchy R."/>
            <person name="Gladieux P."/>
            <person name="Thoren M.H."/>
            <person name="Johannesson H."/>
        </authorList>
    </citation>
    <scope>NUCLEOTIDE SEQUENCE</scope>
    <source>
        <strain evidence="2">SMH4607-1</strain>
    </source>
</reference>
<protein>
    <submittedName>
        <fullName evidence="2">Uncharacterized protein</fullName>
    </submittedName>
</protein>
<evidence type="ECO:0000256" key="1">
    <source>
        <dbReference type="SAM" id="MobiDB-lite"/>
    </source>
</evidence>
<name>A0AA40BB87_9PEZI</name>
<evidence type="ECO:0000313" key="3">
    <source>
        <dbReference type="Proteomes" id="UP001172102"/>
    </source>
</evidence>
<organism evidence="2 3">
    <name type="scientific">Lasiosphaeris hirsuta</name>
    <dbReference type="NCBI Taxonomy" id="260670"/>
    <lineage>
        <taxon>Eukaryota</taxon>
        <taxon>Fungi</taxon>
        <taxon>Dikarya</taxon>
        <taxon>Ascomycota</taxon>
        <taxon>Pezizomycotina</taxon>
        <taxon>Sordariomycetes</taxon>
        <taxon>Sordariomycetidae</taxon>
        <taxon>Sordariales</taxon>
        <taxon>Lasiosphaeriaceae</taxon>
        <taxon>Lasiosphaeris</taxon>
    </lineage>
</organism>